<dbReference type="EMBL" id="MIJE01000032">
    <property type="protein sequence ID" value="OEF96294.1"/>
    <property type="molecule type" value="Genomic_DNA"/>
</dbReference>
<reference evidence="5 6" key="1">
    <citation type="submission" date="2016-09" db="EMBL/GenBank/DDBJ databases">
        <title>Draft genome sequence for the type strain of Desulfuribacillus alkaliarsenatis AHT28, an obligately anaerobic, sulfidogenic bacterium isolated from Russian soda lake sediments.</title>
        <authorList>
            <person name="Abin C.A."/>
            <person name="Hollibaugh J.T."/>
        </authorList>
    </citation>
    <scope>NUCLEOTIDE SEQUENCE [LARGE SCALE GENOMIC DNA]</scope>
    <source>
        <strain evidence="5 6">AHT28</strain>
    </source>
</reference>
<gene>
    <name evidence="5" type="ORF">BHF68_09030</name>
</gene>
<comment type="similarity">
    <text evidence="1">Belongs to the bacterial/plant glucose-1-phosphate adenylyltransferase family.</text>
</comment>
<feature type="domain" description="Glucose-1-phosphate adenylyltransferase/Bifunctional protein GlmU-like C-terminal hexapeptide" evidence="4">
    <location>
        <begin position="293"/>
        <end position="360"/>
    </location>
</feature>
<dbReference type="GO" id="GO:0005978">
    <property type="term" value="P:glycogen biosynthetic process"/>
    <property type="evidence" value="ECO:0007669"/>
    <property type="project" value="UniProtKB-KW"/>
</dbReference>
<dbReference type="InterPro" id="IPR011831">
    <property type="entry name" value="ADP-Glc_PPase"/>
</dbReference>
<name>A0A1E5G0F1_9FIRM</name>
<dbReference type="GO" id="GO:0008878">
    <property type="term" value="F:glucose-1-phosphate adenylyltransferase activity"/>
    <property type="evidence" value="ECO:0007669"/>
    <property type="project" value="InterPro"/>
</dbReference>
<evidence type="ECO:0000259" key="3">
    <source>
        <dbReference type="Pfam" id="PF00483"/>
    </source>
</evidence>
<dbReference type="InterPro" id="IPR011832">
    <property type="entry name" value="GlgDAde_trans"/>
</dbReference>
<dbReference type="SUPFAM" id="SSF53448">
    <property type="entry name" value="Nucleotide-diphospho-sugar transferases"/>
    <property type="match status" value="1"/>
</dbReference>
<dbReference type="PANTHER" id="PTHR43523">
    <property type="entry name" value="GLUCOSE-1-PHOSPHATE ADENYLYLTRANSFERASE-RELATED"/>
    <property type="match status" value="1"/>
</dbReference>
<evidence type="ECO:0000313" key="5">
    <source>
        <dbReference type="EMBL" id="OEF96294.1"/>
    </source>
</evidence>
<evidence type="ECO:0000256" key="2">
    <source>
        <dbReference type="ARBA" id="ARBA00023056"/>
    </source>
</evidence>
<dbReference type="InterPro" id="IPR005835">
    <property type="entry name" value="NTP_transferase_dom"/>
</dbReference>
<dbReference type="InterPro" id="IPR056818">
    <property type="entry name" value="GlmU/GlgC-like_hexapep"/>
</dbReference>
<dbReference type="AlphaFoldDB" id="A0A1E5G0F1"/>
<proteinExistence type="inferred from homology"/>
<organism evidence="5 6">
    <name type="scientific">Desulfuribacillus alkaliarsenatis</name>
    <dbReference type="NCBI Taxonomy" id="766136"/>
    <lineage>
        <taxon>Bacteria</taxon>
        <taxon>Bacillati</taxon>
        <taxon>Bacillota</taxon>
        <taxon>Desulfuribacillia</taxon>
        <taxon>Desulfuribacillales</taxon>
        <taxon>Desulfuribacillaceae</taxon>
        <taxon>Desulfuribacillus</taxon>
    </lineage>
</organism>
<dbReference type="Pfam" id="PF24894">
    <property type="entry name" value="Hexapep_GlmU"/>
    <property type="match status" value="1"/>
</dbReference>
<keyword evidence="6" id="KW-1185">Reference proteome</keyword>
<keyword evidence="5" id="KW-0808">Transferase</keyword>
<comment type="caution">
    <text evidence="5">The sequence shown here is derived from an EMBL/GenBank/DDBJ whole genome shotgun (WGS) entry which is preliminary data.</text>
</comment>
<evidence type="ECO:0000259" key="4">
    <source>
        <dbReference type="Pfam" id="PF24894"/>
    </source>
</evidence>
<protein>
    <submittedName>
        <fullName evidence="5">Glucose-1-phosphate adenylyltransferase subunit GlgD</fullName>
    </submittedName>
</protein>
<dbReference type="Gene3D" id="3.90.550.10">
    <property type="entry name" value="Spore Coat Polysaccharide Biosynthesis Protein SpsA, Chain A"/>
    <property type="match status" value="1"/>
</dbReference>
<dbReference type="SUPFAM" id="SSF51161">
    <property type="entry name" value="Trimeric LpxA-like enzymes"/>
    <property type="match status" value="1"/>
</dbReference>
<keyword evidence="2" id="KW-0320">Glycogen biosynthesis</keyword>
<dbReference type="Pfam" id="PF00483">
    <property type="entry name" value="NTP_transferase"/>
    <property type="match status" value="1"/>
</dbReference>
<feature type="domain" description="Nucleotidyl transferase" evidence="3">
    <location>
        <begin position="17"/>
        <end position="154"/>
    </location>
</feature>
<dbReference type="CDD" id="cd04651">
    <property type="entry name" value="LbH_G1P_AT_C"/>
    <property type="match status" value="1"/>
</dbReference>
<dbReference type="InterPro" id="IPR011004">
    <property type="entry name" value="Trimer_LpxA-like_sf"/>
</dbReference>
<dbReference type="InterPro" id="IPR029044">
    <property type="entry name" value="Nucleotide-diphossugar_trans"/>
</dbReference>
<dbReference type="NCBIfam" id="TIGR02092">
    <property type="entry name" value="glgD"/>
    <property type="match status" value="1"/>
</dbReference>
<dbReference type="CDD" id="cd02508">
    <property type="entry name" value="ADP_Glucose_PP"/>
    <property type="match status" value="1"/>
</dbReference>
<evidence type="ECO:0000313" key="6">
    <source>
        <dbReference type="Proteomes" id="UP000094296"/>
    </source>
</evidence>
<dbReference type="RefSeq" id="WP_069643800.1">
    <property type="nucleotide sequence ID" value="NZ_MIJE01000032.1"/>
</dbReference>
<keyword evidence="5" id="KW-0548">Nucleotidyltransferase</keyword>
<dbReference type="Gene3D" id="2.160.10.10">
    <property type="entry name" value="Hexapeptide repeat proteins"/>
    <property type="match status" value="1"/>
</dbReference>
<dbReference type="STRING" id="766136.BHF68_09030"/>
<dbReference type="Proteomes" id="UP000094296">
    <property type="component" value="Unassembled WGS sequence"/>
</dbReference>
<sequence>MSNIMGVINLANDCKELQDLTIFRCNASVPFGGRYRFIDFPLSSMINSDITNVAILANKKYTSLMDHVKNGKAWDLNRKRDGLFLLPPADYNNFPGMKGDIKNFYWHLDYFYRSNQEYVIITESNILLNIDYRDVLKYHMQNNADVTVVCANRKQIASDTWNNYCKAIRCDDEGFIKSMSDVDGRDAGGSEDTIISLNMYVMKRTFLIELIESSMIKGHTDLINHSIIKNINLFKIAAYKFTGYVAPIFSIKDYYHHSMQLLNSETRNQLFNLPGKIFTKIKDEPPVKYLKDADVCNSLIANGCLVEGEINNSIVFRGVKVHKGAKIKNCIIMQRCEISENAVLENVILDKEVFVSKGAILKNEDGNPNVVARRMVI</sequence>
<dbReference type="OrthoDB" id="9801810at2"/>
<evidence type="ECO:0000256" key="1">
    <source>
        <dbReference type="ARBA" id="ARBA00010443"/>
    </source>
</evidence>
<accession>A0A1E5G0F1</accession>
<dbReference type="PANTHER" id="PTHR43523:SF6">
    <property type="entry name" value="GLYCOGEN BIOSYNTHESIS PROTEIN GLGD"/>
    <property type="match status" value="1"/>
</dbReference>